<evidence type="ECO:0000256" key="8">
    <source>
        <dbReference type="ARBA" id="ARBA00037982"/>
    </source>
</evidence>
<dbReference type="PANTHER" id="PTHR11042">
    <property type="entry name" value="EUKARYOTIC TRANSLATION INITIATION FACTOR 2-ALPHA KINASE EIF2-ALPHA KINASE -RELATED"/>
    <property type="match status" value="1"/>
</dbReference>
<evidence type="ECO:0000313" key="14">
    <source>
        <dbReference type="EMBL" id="OXA53421.1"/>
    </source>
</evidence>
<dbReference type="InterPro" id="IPR000719">
    <property type="entry name" value="Prot_kinase_dom"/>
</dbReference>
<comment type="catalytic activity">
    <reaction evidence="9">
        <text>L-threonyl-[protein] + ATP = O-phospho-L-threonyl-[protein] + ADP + H(+)</text>
        <dbReference type="Rhea" id="RHEA:46608"/>
        <dbReference type="Rhea" id="RHEA-COMP:11060"/>
        <dbReference type="Rhea" id="RHEA-COMP:11605"/>
        <dbReference type="ChEBI" id="CHEBI:15378"/>
        <dbReference type="ChEBI" id="CHEBI:30013"/>
        <dbReference type="ChEBI" id="CHEBI:30616"/>
        <dbReference type="ChEBI" id="CHEBI:61977"/>
        <dbReference type="ChEBI" id="CHEBI:456216"/>
        <dbReference type="EC" id="2.7.11.1"/>
    </reaction>
    <physiologicalReaction direction="left-to-right" evidence="9">
        <dbReference type="Rhea" id="RHEA:46609"/>
    </physiologicalReaction>
</comment>
<comment type="similarity">
    <text evidence="8">Belongs to the protein kinase superfamily. Ser/Thr protein kinase family. GCN2 subfamily.</text>
</comment>
<evidence type="ECO:0000256" key="6">
    <source>
        <dbReference type="ARBA" id="ARBA00022840"/>
    </source>
</evidence>
<dbReference type="InterPro" id="IPR017441">
    <property type="entry name" value="Protein_kinase_ATP_BS"/>
</dbReference>
<dbReference type="GO" id="GO:0005634">
    <property type="term" value="C:nucleus"/>
    <property type="evidence" value="ECO:0007669"/>
    <property type="project" value="TreeGrafter"/>
</dbReference>
<keyword evidence="5 14" id="KW-0418">Kinase</keyword>
<organism evidence="14 15">
    <name type="scientific">Folsomia candida</name>
    <name type="common">Springtail</name>
    <dbReference type="NCBI Taxonomy" id="158441"/>
    <lineage>
        <taxon>Eukaryota</taxon>
        <taxon>Metazoa</taxon>
        <taxon>Ecdysozoa</taxon>
        <taxon>Arthropoda</taxon>
        <taxon>Hexapoda</taxon>
        <taxon>Collembola</taxon>
        <taxon>Entomobryomorpha</taxon>
        <taxon>Isotomoidea</taxon>
        <taxon>Isotomidae</taxon>
        <taxon>Proisotominae</taxon>
        <taxon>Folsomia</taxon>
    </lineage>
</organism>
<keyword evidence="3" id="KW-0808">Transferase</keyword>
<accession>A0A226E996</accession>
<feature type="binding site" evidence="11">
    <location>
        <position position="40"/>
    </location>
    <ligand>
        <name>ATP</name>
        <dbReference type="ChEBI" id="CHEBI:30616"/>
    </ligand>
</feature>
<sequence length="426" mass="47949">MTTVPDFLETVSTYKSYLGHGSFGFVLLAEHNDKTSSAIKFIYPTDDAKKNVQHQREATLTKPLRRHENLVTVKNSVFQKTLNPSQLNDIFSHCSHTTEATWKDLPTKIQNLGWTCIQMAPCGKNLSRWLDDPDSNITSVFVQLKQIQIIHGLVSGLRFLHSNKIIHRDLKPGNVMFTKEYQLPIKIGDFGQCRMVPGHEDHTFTKSGIGTRQYTAPEVLDRRVYDESAELVKDDHPLIGKIAKQLVTSLTKKKVEERCQNMGDVEKIISNWESVQITEKELHCRNGEDLMLCLPFITYALWGKECVIKSPNSFRIFGNGCSISNLCISPTPSLDFSLLISGSGYTVENITSRGINLRGDKCTLANIYVTKANIGIKISGNGNNIRSVKFENIANTLIEQDNYTQNSISDITQLNCGVPFVTRKNY</sequence>
<dbReference type="PROSITE" id="PS00107">
    <property type="entry name" value="PROTEIN_KINASE_ATP"/>
    <property type="match status" value="1"/>
</dbReference>
<evidence type="ECO:0000256" key="9">
    <source>
        <dbReference type="ARBA" id="ARBA00048659"/>
    </source>
</evidence>
<evidence type="ECO:0000256" key="5">
    <source>
        <dbReference type="ARBA" id="ARBA00022777"/>
    </source>
</evidence>
<name>A0A226E996_FOLCA</name>
<keyword evidence="6 11" id="KW-0067">ATP-binding</keyword>
<dbReference type="AlphaFoldDB" id="A0A226E996"/>
<dbReference type="InterPro" id="IPR050339">
    <property type="entry name" value="CC_SR_Kinase"/>
</dbReference>
<dbReference type="InterPro" id="IPR011009">
    <property type="entry name" value="Kinase-like_dom_sf"/>
</dbReference>
<dbReference type="PROSITE" id="PS00108">
    <property type="entry name" value="PROTEIN_KINASE_ST"/>
    <property type="match status" value="1"/>
</dbReference>
<comment type="catalytic activity">
    <reaction evidence="10">
        <text>L-seryl-[protein] + ATP = O-phospho-L-seryl-[protein] + ADP + H(+)</text>
        <dbReference type="Rhea" id="RHEA:17989"/>
        <dbReference type="Rhea" id="RHEA-COMP:9863"/>
        <dbReference type="Rhea" id="RHEA-COMP:11604"/>
        <dbReference type="ChEBI" id="CHEBI:15378"/>
        <dbReference type="ChEBI" id="CHEBI:29999"/>
        <dbReference type="ChEBI" id="CHEBI:30616"/>
        <dbReference type="ChEBI" id="CHEBI:83421"/>
        <dbReference type="ChEBI" id="CHEBI:456216"/>
        <dbReference type="EC" id="2.7.11.1"/>
    </reaction>
    <physiologicalReaction direction="left-to-right" evidence="10">
        <dbReference type="Rhea" id="RHEA:17990"/>
    </physiologicalReaction>
</comment>
<feature type="domain" description="Protein kinase" evidence="13">
    <location>
        <begin position="12"/>
        <end position="421"/>
    </location>
</feature>
<dbReference type="Proteomes" id="UP000198287">
    <property type="component" value="Unassembled WGS sequence"/>
</dbReference>
<evidence type="ECO:0000313" key="15">
    <source>
        <dbReference type="Proteomes" id="UP000198287"/>
    </source>
</evidence>
<evidence type="ECO:0000256" key="2">
    <source>
        <dbReference type="ARBA" id="ARBA00022527"/>
    </source>
</evidence>
<dbReference type="GO" id="GO:0005737">
    <property type="term" value="C:cytoplasm"/>
    <property type="evidence" value="ECO:0007669"/>
    <property type="project" value="TreeGrafter"/>
</dbReference>
<dbReference type="GO" id="GO:0017148">
    <property type="term" value="P:negative regulation of translation"/>
    <property type="evidence" value="ECO:0007669"/>
    <property type="project" value="UniProtKB-KW"/>
</dbReference>
<dbReference type="CDD" id="cd00180">
    <property type="entry name" value="PKc"/>
    <property type="match status" value="1"/>
</dbReference>
<evidence type="ECO:0000256" key="12">
    <source>
        <dbReference type="RuleBase" id="RU000304"/>
    </source>
</evidence>
<evidence type="ECO:0000256" key="4">
    <source>
        <dbReference type="ARBA" id="ARBA00022741"/>
    </source>
</evidence>
<dbReference type="PROSITE" id="PS50011">
    <property type="entry name" value="PROTEIN_KINASE_DOM"/>
    <property type="match status" value="1"/>
</dbReference>
<reference evidence="14 15" key="1">
    <citation type="submission" date="2015-12" db="EMBL/GenBank/DDBJ databases">
        <title>The genome of Folsomia candida.</title>
        <authorList>
            <person name="Faddeeva A."/>
            <person name="Derks M.F."/>
            <person name="Anvar Y."/>
            <person name="Smit S."/>
            <person name="Van Straalen N."/>
            <person name="Roelofs D."/>
        </authorList>
    </citation>
    <scope>NUCLEOTIDE SEQUENCE [LARGE SCALE GENOMIC DNA]</scope>
    <source>
        <strain evidence="14 15">VU population</strain>
        <tissue evidence="14">Whole body</tissue>
    </source>
</reference>
<evidence type="ECO:0000256" key="7">
    <source>
        <dbReference type="ARBA" id="ARBA00023193"/>
    </source>
</evidence>
<dbReference type="Pfam" id="PF00069">
    <property type="entry name" value="Pkinase"/>
    <property type="match status" value="1"/>
</dbReference>
<dbReference type="EMBL" id="LNIX01000005">
    <property type="protein sequence ID" value="OXA53421.1"/>
    <property type="molecule type" value="Genomic_DNA"/>
</dbReference>
<evidence type="ECO:0000256" key="11">
    <source>
        <dbReference type="PROSITE-ProRule" id="PRU10141"/>
    </source>
</evidence>
<dbReference type="SMART" id="SM00220">
    <property type="entry name" value="S_TKc"/>
    <property type="match status" value="1"/>
</dbReference>
<keyword evidence="4 11" id="KW-0547">Nucleotide-binding</keyword>
<comment type="caution">
    <text evidence="14">The sequence shown here is derived from an EMBL/GenBank/DDBJ whole genome shotgun (WGS) entry which is preliminary data.</text>
</comment>
<dbReference type="OrthoDB" id="1405469at2759"/>
<keyword evidence="2 12" id="KW-0723">Serine/threonine-protein kinase</keyword>
<dbReference type="Gene3D" id="1.10.510.10">
    <property type="entry name" value="Transferase(Phosphotransferase) domain 1"/>
    <property type="match status" value="1"/>
</dbReference>
<gene>
    <name evidence="14" type="ORF">Fcan01_11182</name>
</gene>
<evidence type="ECO:0000256" key="1">
    <source>
        <dbReference type="ARBA" id="ARBA00012513"/>
    </source>
</evidence>
<keyword evidence="7" id="KW-0652">Protein synthesis inhibitor</keyword>
<dbReference type="EC" id="2.7.11.1" evidence="1"/>
<dbReference type="PANTHER" id="PTHR11042:SF160">
    <property type="entry name" value="EUKARYOTIC TRANSLATION INITIATION FACTOR 2-ALPHA KINASE 1"/>
    <property type="match status" value="1"/>
</dbReference>
<dbReference type="SUPFAM" id="SSF56112">
    <property type="entry name" value="Protein kinase-like (PK-like)"/>
    <property type="match status" value="1"/>
</dbReference>
<dbReference type="GO" id="GO:0004694">
    <property type="term" value="F:eukaryotic translation initiation factor 2alpha kinase activity"/>
    <property type="evidence" value="ECO:0007669"/>
    <property type="project" value="TreeGrafter"/>
</dbReference>
<evidence type="ECO:0000256" key="10">
    <source>
        <dbReference type="ARBA" id="ARBA00048977"/>
    </source>
</evidence>
<evidence type="ECO:0000256" key="3">
    <source>
        <dbReference type="ARBA" id="ARBA00022679"/>
    </source>
</evidence>
<proteinExistence type="inferred from homology"/>
<dbReference type="InterPro" id="IPR008271">
    <property type="entry name" value="Ser/Thr_kinase_AS"/>
</dbReference>
<keyword evidence="15" id="KW-1185">Reference proteome</keyword>
<dbReference type="GO" id="GO:0005524">
    <property type="term" value="F:ATP binding"/>
    <property type="evidence" value="ECO:0007669"/>
    <property type="project" value="UniProtKB-UniRule"/>
</dbReference>
<protein>
    <recommendedName>
        <fullName evidence="1">non-specific serine/threonine protein kinase</fullName>
        <ecNumber evidence="1">2.7.11.1</ecNumber>
    </recommendedName>
</protein>
<evidence type="ECO:0000259" key="13">
    <source>
        <dbReference type="PROSITE" id="PS50011"/>
    </source>
</evidence>